<feature type="compositionally biased region" description="Low complexity" evidence="3">
    <location>
        <begin position="457"/>
        <end position="469"/>
    </location>
</feature>
<dbReference type="Proteomes" id="UP001189429">
    <property type="component" value="Unassembled WGS sequence"/>
</dbReference>
<gene>
    <name evidence="6" type="ORF">PCOR1329_LOCUS31139</name>
</gene>
<dbReference type="PROSITE" id="PS50089">
    <property type="entry name" value="ZF_RING_2"/>
    <property type="match status" value="1"/>
</dbReference>
<feature type="compositionally biased region" description="Low complexity" evidence="3">
    <location>
        <begin position="827"/>
        <end position="846"/>
    </location>
</feature>
<feature type="compositionally biased region" description="Low complexity" evidence="3">
    <location>
        <begin position="780"/>
        <end position="800"/>
    </location>
</feature>
<feature type="compositionally biased region" description="Pro residues" evidence="3">
    <location>
        <begin position="847"/>
        <end position="867"/>
    </location>
</feature>
<feature type="compositionally biased region" description="Low complexity" evidence="3">
    <location>
        <begin position="721"/>
        <end position="740"/>
    </location>
</feature>
<name>A0ABN9SNK4_9DINO</name>
<feature type="domain" description="USP" evidence="5">
    <location>
        <begin position="874"/>
        <end position="1167"/>
    </location>
</feature>
<dbReference type="InterPro" id="IPR028889">
    <property type="entry name" value="USP"/>
</dbReference>
<comment type="similarity">
    <text evidence="1">Belongs to the RING-type zinc finger family. LOG2 subfamily.</text>
</comment>
<feature type="compositionally biased region" description="Basic and acidic residues" evidence="3">
    <location>
        <begin position="677"/>
        <end position="687"/>
    </location>
</feature>
<keyword evidence="2" id="KW-0863">Zinc-finger</keyword>
<dbReference type="PROSITE" id="PS50235">
    <property type="entry name" value="USP_3"/>
    <property type="match status" value="1"/>
</dbReference>
<evidence type="ECO:0000256" key="1">
    <source>
        <dbReference type="ARBA" id="ARBA00025721"/>
    </source>
</evidence>
<evidence type="ECO:0000313" key="7">
    <source>
        <dbReference type="Proteomes" id="UP001189429"/>
    </source>
</evidence>
<dbReference type="PANTHER" id="PTHR22996:SF0">
    <property type="entry name" value="RE60872P-RELATED"/>
    <property type="match status" value="1"/>
</dbReference>
<dbReference type="SUPFAM" id="SSF56235">
    <property type="entry name" value="N-terminal nucleophile aminohydrolases (Ntn hydrolases)"/>
    <property type="match status" value="1"/>
</dbReference>
<evidence type="ECO:0000256" key="3">
    <source>
        <dbReference type="SAM" id="MobiDB-lite"/>
    </source>
</evidence>
<evidence type="ECO:0008006" key="8">
    <source>
        <dbReference type="Google" id="ProtNLM"/>
    </source>
</evidence>
<feature type="region of interest" description="Disordered" evidence="3">
    <location>
        <begin position="677"/>
        <end position="867"/>
    </location>
</feature>
<dbReference type="Pfam" id="PF13920">
    <property type="entry name" value="zf-C3HC4_3"/>
    <property type="match status" value="1"/>
</dbReference>
<dbReference type="Gene3D" id="3.60.20.10">
    <property type="entry name" value="Glutamine Phosphoribosylpyrophosphate, subunit 1, domain 1"/>
    <property type="match status" value="1"/>
</dbReference>
<dbReference type="InterPro" id="IPR029055">
    <property type="entry name" value="Ntn_hydrolases_N"/>
</dbReference>
<dbReference type="SUPFAM" id="SSF57850">
    <property type="entry name" value="RING/U-box"/>
    <property type="match status" value="1"/>
</dbReference>
<comment type="caution">
    <text evidence="6">The sequence shown here is derived from an EMBL/GenBank/DDBJ whole genome shotgun (WGS) entry which is preliminary data.</text>
</comment>
<evidence type="ECO:0000259" key="5">
    <source>
        <dbReference type="PROSITE" id="PS50235"/>
    </source>
</evidence>
<reference evidence="6" key="1">
    <citation type="submission" date="2023-10" db="EMBL/GenBank/DDBJ databases">
        <authorList>
            <person name="Chen Y."/>
            <person name="Shah S."/>
            <person name="Dougan E. K."/>
            <person name="Thang M."/>
            <person name="Chan C."/>
        </authorList>
    </citation>
    <scope>NUCLEOTIDE SEQUENCE [LARGE SCALE GENOMIC DNA]</scope>
</reference>
<dbReference type="InterPro" id="IPR045195">
    <property type="entry name" value="LOG2-like_mRING_C3HC5"/>
</dbReference>
<dbReference type="InterPro" id="IPR045194">
    <property type="entry name" value="MGRN1/RNF157-like"/>
</dbReference>
<keyword evidence="7" id="KW-1185">Reference proteome</keyword>
<organism evidence="6 7">
    <name type="scientific">Prorocentrum cordatum</name>
    <dbReference type="NCBI Taxonomy" id="2364126"/>
    <lineage>
        <taxon>Eukaryota</taxon>
        <taxon>Sar</taxon>
        <taxon>Alveolata</taxon>
        <taxon>Dinophyceae</taxon>
        <taxon>Prorocentrales</taxon>
        <taxon>Prorocentraceae</taxon>
        <taxon>Prorocentrum</taxon>
    </lineage>
</organism>
<dbReference type="InterPro" id="IPR001841">
    <property type="entry name" value="Znf_RING"/>
</dbReference>
<dbReference type="Gene3D" id="3.30.40.10">
    <property type="entry name" value="Zinc/RING finger domain, C3HC4 (zinc finger)"/>
    <property type="match status" value="1"/>
</dbReference>
<dbReference type="InterPro" id="IPR013083">
    <property type="entry name" value="Znf_RING/FYVE/PHD"/>
</dbReference>
<sequence>MLGQVDGGVSEGQLCVACHWPDLHAPAACLDVALCIWLESQEAPASALEQQRQLRVQRQLLSQLQERTAEQRAQGAEGRAPLGLRPAAQPELRRAQVVQNPLHLHGKSLRLAFEPGAIAPAAVAEGGHPPEGQGNETPAAEPEWHLAFTFDATVQCEVLVHTCLEDASLDSAPLVAAAWTSHPRERAGRGLAVTWTDGALPTQPRLYAEPGLGLRHQCPVELGGFRPQRAHPGELCTSALCVELRTAGAAAAEGVAAQWTLVGLVHRAADAGTPGAAATLAALPPAVVCEVRAQRVQLPVAGLASNYDVHEVFGGPQSAQSPQHGAASTDCVICMSEPRDTVVLPCRHMCLCGGCADAMRSRVQYRSYRCPICRERVSCLEQAQRSQPDASYAEGYHPHRRAHAAHVASYGRYDRARPDGSQDGKNGRSALLAEAAVCQGPEVARQVTRRGAEREAAAGSAADDAAGGVARAALRRKRNRRRPTALHVFDPQRKFEVYPEERVVGEKDPRCMRCGHDGQHAEASFPRAAESHHAGVPVHGAPWCVQETSGMDSNIQMCGGDDSGDGAGILTQIPWEMLAAEVALPEDRSGVAVGMLFLTKDTEARARLKERFELKLEHEGFHILGYRQVPVDKSVLGKASAESEPWIEQIVVQHPDARGDELELKLYLARRNAEIGEERGLQGKPDEGAGQTRPKMRRRLADAKPLPRGAQEPVDEEAGGAAANLPPATSAAAARGAASELRGEPDKGAGQTRPKMRRLADAKPLPPGADQEPADEEAGDAAASLPPATSAAATRGAASTKPKKMRRLADAKPLPPGAQLQGEPDGAAASAAAAAAAGAQAASSGSAPPPPAAPPAPAARQSAPPPPLLRRRPCAFVNARQSCYMNSLLQALFPLVPVRRAVQTALGALGPAPEEGLAELFYRGNKLVGAAIAAHNPIRAIVPNLFMDRHRDRQEDAREFLQLNLLQNDGPLLADLCRGRDAPPLSCPTCPTSRNSSGAEPFALLSLPLVGAGGLLTFLSVRAALAACLDDPFPVQVDDWQCECSGLALRRAEVLKTHRIADFPEILLINLSCAGSRRSTWSRARSRPTTSSRCVALGDEVAFFLNGQGASAGEKIYLAFYERAERAAARPAQGRPAWWVYPGLADGENGVRRGRRARPTGCRSPRRRRGPRVQAPQDPSPDPRIGRNVALGQQPVVLEFTIGPDFKSIMMEIQKAFSKRLADSVSTKIIIDQQCKGCSRFVLRVGRGVVLWDKPSMMAHRDNPFETFESSRNFVMETIKERMPTLLRATRKPP</sequence>
<feature type="region of interest" description="Disordered" evidence="3">
    <location>
        <begin position="448"/>
        <end position="469"/>
    </location>
</feature>
<dbReference type="InterPro" id="IPR038765">
    <property type="entry name" value="Papain-like_cys_pep_sf"/>
</dbReference>
<accession>A0ABN9SNK4</accession>
<feature type="domain" description="RING-type" evidence="4">
    <location>
        <begin position="331"/>
        <end position="374"/>
    </location>
</feature>
<dbReference type="Gene3D" id="3.90.70.10">
    <property type="entry name" value="Cysteine proteinases"/>
    <property type="match status" value="1"/>
</dbReference>
<evidence type="ECO:0000256" key="2">
    <source>
        <dbReference type="PROSITE-ProRule" id="PRU00175"/>
    </source>
</evidence>
<proteinExistence type="inferred from homology"/>
<dbReference type="SMART" id="SM00184">
    <property type="entry name" value="RING"/>
    <property type="match status" value="1"/>
</dbReference>
<evidence type="ECO:0000313" key="6">
    <source>
        <dbReference type="EMBL" id="CAK0833427.1"/>
    </source>
</evidence>
<feature type="region of interest" description="Disordered" evidence="3">
    <location>
        <begin position="1150"/>
        <end position="1188"/>
    </location>
</feature>
<keyword evidence="2" id="KW-0479">Metal-binding</keyword>
<dbReference type="Pfam" id="PF00443">
    <property type="entry name" value="UCH"/>
    <property type="match status" value="1"/>
</dbReference>
<dbReference type="PANTHER" id="PTHR22996">
    <property type="entry name" value="MAHOGUNIN"/>
    <property type="match status" value="1"/>
</dbReference>
<dbReference type="EMBL" id="CAUYUJ010012191">
    <property type="protein sequence ID" value="CAK0833427.1"/>
    <property type="molecule type" value="Genomic_DNA"/>
</dbReference>
<dbReference type="SUPFAM" id="SSF54001">
    <property type="entry name" value="Cysteine proteinases"/>
    <property type="match status" value="1"/>
</dbReference>
<evidence type="ECO:0000259" key="4">
    <source>
        <dbReference type="PROSITE" id="PS50089"/>
    </source>
</evidence>
<dbReference type="CDD" id="cd16789">
    <property type="entry name" value="mRING-HC-C3HC5_MGRN1-like"/>
    <property type="match status" value="1"/>
</dbReference>
<protein>
    <recommendedName>
        <fullName evidence="8">RING-type E3 ubiquitin transferase</fullName>
    </recommendedName>
</protein>
<feature type="compositionally biased region" description="Basic residues" evidence="3">
    <location>
        <begin position="1152"/>
        <end position="1171"/>
    </location>
</feature>
<dbReference type="InterPro" id="IPR001394">
    <property type="entry name" value="Peptidase_C19_UCH"/>
</dbReference>
<dbReference type="Pfam" id="PF00310">
    <property type="entry name" value="GATase_2"/>
    <property type="match status" value="1"/>
</dbReference>
<dbReference type="InterPro" id="IPR017932">
    <property type="entry name" value="GATase_2_dom"/>
</dbReference>
<keyword evidence="2" id="KW-0862">Zinc</keyword>